<dbReference type="EMBL" id="JANCLT010000009">
    <property type="protein sequence ID" value="MCP8970054.1"/>
    <property type="molecule type" value="Genomic_DNA"/>
</dbReference>
<keyword evidence="3" id="KW-1185">Reference proteome</keyword>
<name>A0AA41XB24_9BACI</name>
<feature type="compositionally biased region" description="Basic and acidic residues" evidence="1">
    <location>
        <begin position="16"/>
        <end position="25"/>
    </location>
</feature>
<dbReference type="Proteomes" id="UP001156102">
    <property type="component" value="Unassembled WGS sequence"/>
</dbReference>
<dbReference type="RefSeq" id="WP_254759974.1">
    <property type="nucleotide sequence ID" value="NZ_JANCLT010000009.1"/>
</dbReference>
<gene>
    <name evidence="2" type="ORF">NK662_16140</name>
</gene>
<evidence type="ECO:0000313" key="2">
    <source>
        <dbReference type="EMBL" id="MCP8970054.1"/>
    </source>
</evidence>
<accession>A0AA41XB24</accession>
<proteinExistence type="predicted"/>
<feature type="region of interest" description="Disordered" evidence="1">
    <location>
        <begin position="1"/>
        <end position="33"/>
    </location>
</feature>
<protein>
    <submittedName>
        <fullName evidence="2">Uncharacterized protein</fullName>
    </submittedName>
</protein>
<evidence type="ECO:0000313" key="3">
    <source>
        <dbReference type="Proteomes" id="UP001156102"/>
    </source>
</evidence>
<organism evidence="2 3">
    <name type="scientific">Ectobacillus ponti</name>
    <dbReference type="NCBI Taxonomy" id="2961894"/>
    <lineage>
        <taxon>Bacteria</taxon>
        <taxon>Bacillati</taxon>
        <taxon>Bacillota</taxon>
        <taxon>Bacilli</taxon>
        <taxon>Bacillales</taxon>
        <taxon>Bacillaceae</taxon>
        <taxon>Ectobacillus</taxon>
    </lineage>
</organism>
<sequence>MPADKKNHIHIPANPDRLKAKELKDKQKKRRDNVKTDKVTLELLYDVMLDIMDKQELLEKKLDQLAGKVE</sequence>
<dbReference type="AlphaFoldDB" id="A0AA41XB24"/>
<evidence type="ECO:0000256" key="1">
    <source>
        <dbReference type="SAM" id="MobiDB-lite"/>
    </source>
</evidence>
<reference evidence="2" key="1">
    <citation type="submission" date="2022-07" db="EMBL/GenBank/DDBJ databases">
        <authorList>
            <person name="Li W.-J."/>
            <person name="Deng Q.-Q."/>
        </authorList>
    </citation>
    <scope>NUCLEOTIDE SEQUENCE</scope>
    <source>
        <strain evidence="2">SYSU M60031</strain>
    </source>
</reference>
<comment type="caution">
    <text evidence="2">The sequence shown here is derived from an EMBL/GenBank/DDBJ whole genome shotgun (WGS) entry which is preliminary data.</text>
</comment>